<comment type="caution">
    <text evidence="3">The sequence shown here is derived from an EMBL/GenBank/DDBJ whole genome shotgun (WGS) entry which is preliminary data.</text>
</comment>
<dbReference type="Pfam" id="PF00583">
    <property type="entry name" value="Acetyltransf_1"/>
    <property type="match status" value="1"/>
</dbReference>
<dbReference type="CDD" id="cd04301">
    <property type="entry name" value="NAT_SF"/>
    <property type="match status" value="1"/>
</dbReference>
<dbReference type="Proteomes" id="UP000238605">
    <property type="component" value="Unassembled WGS sequence"/>
</dbReference>
<protein>
    <submittedName>
        <fullName evidence="3">GNAT family N-acetyltransferase</fullName>
    </submittedName>
</protein>
<dbReference type="PANTHER" id="PTHR13947:SF37">
    <property type="entry name" value="LD18367P"/>
    <property type="match status" value="1"/>
</dbReference>
<dbReference type="GO" id="GO:0008080">
    <property type="term" value="F:N-acetyltransferase activity"/>
    <property type="evidence" value="ECO:0007669"/>
    <property type="project" value="InterPro"/>
</dbReference>
<proteinExistence type="predicted"/>
<keyword evidence="4" id="KW-1185">Reference proteome</keyword>
<evidence type="ECO:0000256" key="1">
    <source>
        <dbReference type="ARBA" id="ARBA00022679"/>
    </source>
</evidence>
<dbReference type="PROSITE" id="PS51186">
    <property type="entry name" value="GNAT"/>
    <property type="match status" value="1"/>
</dbReference>
<reference evidence="3 4" key="1">
    <citation type="submission" date="2018-02" db="EMBL/GenBank/DDBJ databases">
        <title>Reclassifiation of [Polyangium] brachysporum DSM 7029 as Guopingzhaonella breviflexa gen. nov., sp. nov., a member of the family Comamonadaceae.</title>
        <authorList>
            <person name="Tang B."/>
        </authorList>
    </citation>
    <scope>NUCLEOTIDE SEQUENCE [LARGE SCALE GENOMIC DNA]</scope>
    <source>
        <strain evidence="3 4">BCRC 80649</strain>
    </source>
</reference>
<accession>A0A2S5SYT7</accession>
<keyword evidence="1 3" id="KW-0808">Transferase</keyword>
<dbReference type="SUPFAM" id="SSF55729">
    <property type="entry name" value="Acyl-CoA N-acyltransferases (Nat)"/>
    <property type="match status" value="1"/>
</dbReference>
<evidence type="ECO:0000259" key="2">
    <source>
        <dbReference type="PROSITE" id="PS51186"/>
    </source>
</evidence>
<dbReference type="OrthoDB" id="9799092at2"/>
<dbReference type="InterPro" id="IPR016181">
    <property type="entry name" value="Acyl_CoA_acyltransferase"/>
</dbReference>
<dbReference type="Gene3D" id="3.40.630.30">
    <property type="match status" value="1"/>
</dbReference>
<feature type="domain" description="N-acetyltransferase" evidence="2">
    <location>
        <begin position="8"/>
        <end position="180"/>
    </location>
</feature>
<sequence>MADASPHVEVRRLGPEDLPAYKLLRDEALQRHPESFTSDAETERLRSPESYLGRLGLSEPLGGTFLMGAWVDGELAGSVACERELKRKLRHRANIVGMYVRESHTRLGIGRRLLASSLDLARQAQGLEMLTLTVTASNDRAVKLYERVGFKVYGLLPHAIRIETGRKVQYFDKAHMVLML</sequence>
<dbReference type="AlphaFoldDB" id="A0A2S5SYT7"/>
<evidence type="ECO:0000313" key="3">
    <source>
        <dbReference type="EMBL" id="PPE67896.1"/>
    </source>
</evidence>
<dbReference type="InterPro" id="IPR000182">
    <property type="entry name" value="GNAT_dom"/>
</dbReference>
<evidence type="ECO:0000313" key="4">
    <source>
        <dbReference type="Proteomes" id="UP000238605"/>
    </source>
</evidence>
<dbReference type="PANTHER" id="PTHR13947">
    <property type="entry name" value="GNAT FAMILY N-ACETYLTRANSFERASE"/>
    <property type="match status" value="1"/>
</dbReference>
<name>A0A2S5SYT7_9BURK</name>
<organism evidence="3 4">
    <name type="scientific">Caldimonas caldifontis</name>
    <dbReference type="NCBI Taxonomy" id="1452508"/>
    <lineage>
        <taxon>Bacteria</taxon>
        <taxon>Pseudomonadati</taxon>
        <taxon>Pseudomonadota</taxon>
        <taxon>Betaproteobacteria</taxon>
        <taxon>Burkholderiales</taxon>
        <taxon>Sphaerotilaceae</taxon>
        <taxon>Caldimonas</taxon>
    </lineage>
</organism>
<dbReference type="InterPro" id="IPR050769">
    <property type="entry name" value="NAT_camello-type"/>
</dbReference>
<dbReference type="EMBL" id="PSNX01000002">
    <property type="protein sequence ID" value="PPE67896.1"/>
    <property type="molecule type" value="Genomic_DNA"/>
</dbReference>
<gene>
    <name evidence="3" type="ORF">C1704_02090</name>
</gene>